<feature type="domain" description="Histidine kinase" evidence="9">
    <location>
        <begin position="234"/>
        <end position="445"/>
    </location>
</feature>
<keyword evidence="6" id="KW-0067">ATP-binding</keyword>
<dbReference type="AlphaFoldDB" id="A0A1B8ZP76"/>
<dbReference type="SUPFAM" id="SSF55874">
    <property type="entry name" value="ATPase domain of HSP90 chaperone/DNA topoisomerase II/histidine kinase"/>
    <property type="match status" value="1"/>
</dbReference>
<name>A0A1B8ZP76_9FLAO</name>
<evidence type="ECO:0000256" key="8">
    <source>
        <dbReference type="SAM" id="Phobius"/>
    </source>
</evidence>
<reference evidence="11" key="1">
    <citation type="submission" date="2016-07" db="EMBL/GenBank/DDBJ databases">
        <authorList>
            <person name="Florea S."/>
            <person name="Webb J.S."/>
            <person name="Jaromczyk J."/>
            <person name="Schardl C.L."/>
        </authorList>
    </citation>
    <scope>NUCLEOTIDE SEQUENCE [LARGE SCALE GENOMIC DNA]</scope>
    <source>
        <strain evidence="11">CC-VM-7</strain>
    </source>
</reference>
<accession>A0A1B8ZP76</accession>
<dbReference type="GO" id="GO:0000160">
    <property type="term" value="P:phosphorelay signal transduction system"/>
    <property type="evidence" value="ECO:0007669"/>
    <property type="project" value="UniProtKB-KW"/>
</dbReference>
<dbReference type="PROSITE" id="PS51257">
    <property type="entry name" value="PROKAR_LIPOPROTEIN"/>
    <property type="match status" value="1"/>
</dbReference>
<comment type="catalytic activity">
    <reaction evidence="1">
        <text>ATP + protein L-histidine = ADP + protein N-phospho-L-histidine.</text>
        <dbReference type="EC" id="2.7.13.3"/>
    </reaction>
</comment>
<evidence type="ECO:0000256" key="7">
    <source>
        <dbReference type="ARBA" id="ARBA00023012"/>
    </source>
</evidence>
<dbReference type="Gene3D" id="3.30.565.10">
    <property type="entry name" value="Histidine kinase-like ATPase, C-terminal domain"/>
    <property type="match status" value="1"/>
</dbReference>
<dbReference type="InterPro" id="IPR005467">
    <property type="entry name" value="His_kinase_dom"/>
</dbReference>
<dbReference type="EC" id="2.7.13.3" evidence="2"/>
<dbReference type="InterPro" id="IPR003594">
    <property type="entry name" value="HATPase_dom"/>
</dbReference>
<comment type="caution">
    <text evidence="10">The sequence shown here is derived from an EMBL/GenBank/DDBJ whole genome shotgun (WGS) entry which is preliminary data.</text>
</comment>
<dbReference type="SMART" id="SM00387">
    <property type="entry name" value="HATPase_c"/>
    <property type="match status" value="1"/>
</dbReference>
<dbReference type="OrthoDB" id="1931120at2"/>
<dbReference type="Proteomes" id="UP000093432">
    <property type="component" value="Unassembled WGS sequence"/>
</dbReference>
<evidence type="ECO:0000256" key="6">
    <source>
        <dbReference type="ARBA" id="ARBA00022840"/>
    </source>
</evidence>
<evidence type="ECO:0000313" key="11">
    <source>
        <dbReference type="Proteomes" id="UP000093432"/>
    </source>
</evidence>
<keyword evidence="7" id="KW-0902">Two-component regulatory system</keyword>
<dbReference type="STRING" id="651561.BBI00_03215"/>
<dbReference type="PANTHER" id="PTHR43065:SF46">
    <property type="entry name" value="C4-DICARBOXYLATE TRANSPORT SENSOR PROTEIN DCTB"/>
    <property type="match status" value="1"/>
</dbReference>
<evidence type="ECO:0000256" key="2">
    <source>
        <dbReference type="ARBA" id="ARBA00012438"/>
    </source>
</evidence>
<evidence type="ECO:0000256" key="5">
    <source>
        <dbReference type="ARBA" id="ARBA00022777"/>
    </source>
</evidence>
<dbReference type="Gene3D" id="1.10.287.130">
    <property type="match status" value="1"/>
</dbReference>
<dbReference type="PROSITE" id="PS50109">
    <property type="entry name" value="HIS_KIN"/>
    <property type="match status" value="1"/>
</dbReference>
<evidence type="ECO:0000256" key="1">
    <source>
        <dbReference type="ARBA" id="ARBA00000085"/>
    </source>
</evidence>
<dbReference type="EMBL" id="MAYG01000001">
    <property type="protein sequence ID" value="OCA73412.1"/>
    <property type="molecule type" value="Genomic_DNA"/>
</dbReference>
<protein>
    <recommendedName>
        <fullName evidence="2">histidine kinase</fullName>
        <ecNumber evidence="2">2.7.13.3</ecNumber>
    </recommendedName>
</protein>
<feature type="transmembrane region" description="Helical" evidence="8">
    <location>
        <begin position="12"/>
        <end position="32"/>
    </location>
</feature>
<keyword evidence="8" id="KW-0472">Membrane</keyword>
<keyword evidence="3" id="KW-0808">Transferase</keyword>
<evidence type="ECO:0000256" key="4">
    <source>
        <dbReference type="ARBA" id="ARBA00022741"/>
    </source>
</evidence>
<evidence type="ECO:0000259" key="9">
    <source>
        <dbReference type="PROSITE" id="PS50109"/>
    </source>
</evidence>
<proteinExistence type="predicted"/>
<evidence type="ECO:0000256" key="3">
    <source>
        <dbReference type="ARBA" id="ARBA00022679"/>
    </source>
</evidence>
<keyword evidence="5 10" id="KW-0418">Kinase</keyword>
<dbReference type="InterPro" id="IPR036890">
    <property type="entry name" value="HATPase_C_sf"/>
</dbReference>
<keyword evidence="8" id="KW-1133">Transmembrane helix</keyword>
<dbReference type="GO" id="GO:0004673">
    <property type="term" value="F:protein histidine kinase activity"/>
    <property type="evidence" value="ECO:0007669"/>
    <property type="project" value="UniProtKB-EC"/>
</dbReference>
<dbReference type="InterPro" id="IPR004358">
    <property type="entry name" value="Sig_transdc_His_kin-like_C"/>
</dbReference>
<keyword evidence="8" id="KW-0812">Transmembrane</keyword>
<feature type="transmembrane region" description="Helical" evidence="8">
    <location>
        <begin position="38"/>
        <end position="59"/>
    </location>
</feature>
<dbReference type="Pfam" id="PF02518">
    <property type="entry name" value="HATPase_c"/>
    <property type="match status" value="1"/>
</dbReference>
<evidence type="ECO:0000313" key="10">
    <source>
        <dbReference type="EMBL" id="OCA73412.1"/>
    </source>
</evidence>
<organism evidence="10 11">
    <name type="scientific">Chryseobacterium arthrosphaerae</name>
    <dbReference type="NCBI Taxonomy" id="651561"/>
    <lineage>
        <taxon>Bacteria</taxon>
        <taxon>Pseudomonadati</taxon>
        <taxon>Bacteroidota</taxon>
        <taxon>Flavobacteriia</taxon>
        <taxon>Flavobacteriales</taxon>
        <taxon>Weeksellaceae</taxon>
        <taxon>Chryseobacterium group</taxon>
        <taxon>Chryseobacterium</taxon>
    </lineage>
</organism>
<dbReference type="PRINTS" id="PR00344">
    <property type="entry name" value="BCTRLSENSOR"/>
</dbReference>
<sequence>MKICFYIMNKSYHLGLIYNLLAIACGIGAYHFFSEGKWFNTLLFILLTIVFVALMYYSFLARTSKAEKIIYAVRKKDFSLFPRMEGDPLLDNSIRLYYQSKEEQFSLSSYKLLYESILDQMETGLIILSEKDKNWDVFYVNNTFLDILKVPKYNRWELYAAKVPEFYRIIEETGYKSSQEFFDISIHNNTKQSFSLRTKQIKNTQHRFYVITMESVQKIIEQKEKLAWNNLMKVISHELLNTLTPVNSLIQNLEYISNQEVIDPEDQQEMKDSLMIINSKSKQLLNFVDHYRQIAELPKPVLSPVPLKKVIEAAISFLKPEFEKHNIRMSSDLGNHIVSADEKMVERSLINVYLNAIHALSEKENKIITTVVRSHNNRIIISITDNGSGVPSEIKDKIFLPFFTTRSNGSGIGLTLTKSIMEAHGGYLNYKALQEGSCFELWFLE</sequence>
<gene>
    <name evidence="10" type="ORF">BBI00_03215</name>
</gene>
<keyword evidence="4" id="KW-0547">Nucleotide-binding</keyword>
<dbReference type="PANTHER" id="PTHR43065">
    <property type="entry name" value="SENSOR HISTIDINE KINASE"/>
    <property type="match status" value="1"/>
</dbReference>
<dbReference type="GO" id="GO:0005524">
    <property type="term" value="F:ATP binding"/>
    <property type="evidence" value="ECO:0007669"/>
    <property type="project" value="UniProtKB-KW"/>
</dbReference>